<dbReference type="PROSITE" id="PS51736">
    <property type="entry name" value="RECOMBINASES_3"/>
    <property type="match status" value="1"/>
</dbReference>
<dbReference type="Pfam" id="PF00239">
    <property type="entry name" value="Resolvase"/>
    <property type="match status" value="1"/>
</dbReference>
<evidence type="ECO:0000256" key="1">
    <source>
        <dbReference type="ARBA" id="ARBA00023125"/>
    </source>
</evidence>
<dbReference type="PANTHER" id="PTHR30461:SF2">
    <property type="entry name" value="SERINE RECOMBINASE PINE-RELATED"/>
    <property type="match status" value="1"/>
</dbReference>
<dbReference type="Gene3D" id="3.40.50.1390">
    <property type="entry name" value="Resolvase, N-terminal catalytic domain"/>
    <property type="match status" value="1"/>
</dbReference>
<organism evidence="3 4">
    <name type="scientific">Paradevosia tibetensis</name>
    <dbReference type="NCBI Taxonomy" id="1447062"/>
    <lineage>
        <taxon>Bacteria</taxon>
        <taxon>Pseudomonadati</taxon>
        <taxon>Pseudomonadota</taxon>
        <taxon>Alphaproteobacteria</taxon>
        <taxon>Hyphomicrobiales</taxon>
        <taxon>Devosiaceae</taxon>
        <taxon>Paradevosia</taxon>
    </lineage>
</organism>
<keyword evidence="1" id="KW-0238">DNA-binding</keyword>
<dbReference type="CDD" id="cd00338">
    <property type="entry name" value="Ser_Recombinase"/>
    <property type="match status" value="1"/>
</dbReference>
<dbReference type="Proteomes" id="UP000321062">
    <property type="component" value="Chromosome"/>
</dbReference>
<dbReference type="AlphaFoldDB" id="A0A5B9DK40"/>
<keyword evidence="4" id="KW-1185">Reference proteome</keyword>
<gene>
    <name evidence="3" type="ORF">FNA67_04160</name>
</gene>
<dbReference type="InterPro" id="IPR006119">
    <property type="entry name" value="Resolv_N"/>
</dbReference>
<proteinExistence type="predicted"/>
<dbReference type="GO" id="GO:0000150">
    <property type="term" value="F:DNA strand exchange activity"/>
    <property type="evidence" value="ECO:0007669"/>
    <property type="project" value="InterPro"/>
</dbReference>
<reference evidence="3 4" key="1">
    <citation type="journal article" date="2015" name="Int. J. Syst. Evol. Microbiol.">
        <title>Youhaiella tibetensis gen. nov., sp. nov., isolated from subsurface sediment.</title>
        <authorList>
            <person name="Wang Y.X."/>
            <person name="Huang F.Q."/>
            <person name="Nogi Y."/>
            <person name="Pang S.J."/>
            <person name="Wang P.K."/>
            <person name="Lv J."/>
        </authorList>
    </citation>
    <scope>NUCLEOTIDE SEQUENCE [LARGE SCALE GENOMIC DNA]</scope>
    <source>
        <strain evidence="4">fig4</strain>
    </source>
</reference>
<evidence type="ECO:0000313" key="3">
    <source>
        <dbReference type="EMBL" id="QEE19416.1"/>
    </source>
</evidence>
<dbReference type="KEGG" id="yti:FNA67_04160"/>
<evidence type="ECO:0000256" key="2">
    <source>
        <dbReference type="ARBA" id="ARBA00023172"/>
    </source>
</evidence>
<dbReference type="InterPro" id="IPR050639">
    <property type="entry name" value="SSR_resolvase"/>
</dbReference>
<dbReference type="PANTHER" id="PTHR30461">
    <property type="entry name" value="DNA-INVERTASE FROM LAMBDOID PROPHAGE"/>
    <property type="match status" value="1"/>
</dbReference>
<dbReference type="RefSeq" id="WP_147655173.1">
    <property type="nucleotide sequence ID" value="NZ_BMFM01000001.1"/>
</dbReference>
<name>A0A5B9DK40_9HYPH</name>
<accession>A0A5B9DK40</accession>
<dbReference type="SUPFAM" id="SSF53041">
    <property type="entry name" value="Resolvase-like"/>
    <property type="match status" value="1"/>
</dbReference>
<evidence type="ECO:0000313" key="4">
    <source>
        <dbReference type="Proteomes" id="UP000321062"/>
    </source>
</evidence>
<dbReference type="SMART" id="SM00857">
    <property type="entry name" value="Resolvase"/>
    <property type="match status" value="1"/>
</dbReference>
<sequence length="234" mass="25791">MRQYVIYTRVSTKDQGRSGLGLEAQQRDIKLFLNNYSEVPWEIVGEYQDVQSGGDDDRPQLRTALEQCRRVGAELLVAKLDRLSRKVSFIAQLMDDPKLRLRVATMPQADKFQLHIYAALAEQERDFISARTKAALKAAKARGKALGGLRDATMKRNVAIQHKAALEAARLLQVIAPMRDAGKTLASIADALDNMQIATSRGGKWTAKQVSRVIGRGGPAIPPSLSPRAPDDKS</sequence>
<dbReference type="GO" id="GO:0003677">
    <property type="term" value="F:DNA binding"/>
    <property type="evidence" value="ECO:0007669"/>
    <property type="project" value="UniProtKB-KW"/>
</dbReference>
<dbReference type="EMBL" id="CP041690">
    <property type="protein sequence ID" value="QEE19416.1"/>
    <property type="molecule type" value="Genomic_DNA"/>
</dbReference>
<protein>
    <submittedName>
        <fullName evidence="3">DNA invertase</fullName>
    </submittedName>
</protein>
<dbReference type="InterPro" id="IPR036162">
    <property type="entry name" value="Resolvase-like_N_sf"/>
</dbReference>
<keyword evidence="2" id="KW-0233">DNA recombination</keyword>
<dbReference type="OrthoDB" id="9800103at2"/>